<feature type="transmembrane region" description="Helical" evidence="10">
    <location>
        <begin position="28"/>
        <end position="50"/>
    </location>
</feature>
<keyword evidence="9 10" id="KW-0807">Transducer</keyword>
<keyword evidence="12" id="KW-1185">Reference proteome</keyword>
<gene>
    <name evidence="11" type="ORF">KQX54_011241</name>
</gene>
<evidence type="ECO:0000256" key="4">
    <source>
        <dbReference type="ARBA" id="ARBA00022692"/>
    </source>
</evidence>
<dbReference type="AlphaFoldDB" id="A0AAV7ILV2"/>
<evidence type="ECO:0000256" key="5">
    <source>
        <dbReference type="ARBA" id="ARBA00022725"/>
    </source>
</evidence>
<evidence type="ECO:0000256" key="9">
    <source>
        <dbReference type="ARBA" id="ARBA00023224"/>
    </source>
</evidence>
<dbReference type="GO" id="GO:0005886">
    <property type="term" value="C:plasma membrane"/>
    <property type="evidence" value="ECO:0007669"/>
    <property type="project" value="UniProtKB-SubCell"/>
</dbReference>
<dbReference type="Proteomes" id="UP000826195">
    <property type="component" value="Unassembled WGS sequence"/>
</dbReference>
<evidence type="ECO:0000313" key="12">
    <source>
        <dbReference type="Proteomes" id="UP000826195"/>
    </source>
</evidence>
<comment type="subcellular location">
    <subcellularLocation>
        <location evidence="1 10">Cell membrane</location>
        <topology evidence="1 10">Multi-pass membrane protein</topology>
    </subcellularLocation>
</comment>
<keyword evidence="5 10" id="KW-0552">Olfaction</keyword>
<dbReference type="GO" id="GO:0004984">
    <property type="term" value="F:olfactory receptor activity"/>
    <property type="evidence" value="ECO:0007669"/>
    <property type="project" value="InterPro"/>
</dbReference>
<dbReference type="GO" id="GO:0005549">
    <property type="term" value="F:odorant binding"/>
    <property type="evidence" value="ECO:0007669"/>
    <property type="project" value="InterPro"/>
</dbReference>
<dbReference type="PANTHER" id="PTHR21137:SF35">
    <property type="entry name" value="ODORANT RECEPTOR 19A-RELATED"/>
    <property type="match status" value="1"/>
</dbReference>
<feature type="transmembrane region" description="Helical" evidence="10">
    <location>
        <begin position="255"/>
        <end position="277"/>
    </location>
</feature>
<evidence type="ECO:0000313" key="11">
    <source>
        <dbReference type="EMBL" id="KAH0554548.1"/>
    </source>
</evidence>
<keyword evidence="2" id="KW-1003">Cell membrane</keyword>
<keyword evidence="4 10" id="KW-0812">Transmembrane</keyword>
<keyword evidence="3 10" id="KW-0716">Sensory transduction</keyword>
<evidence type="ECO:0000256" key="1">
    <source>
        <dbReference type="ARBA" id="ARBA00004651"/>
    </source>
</evidence>
<comment type="similarity">
    <text evidence="10">Belongs to the insect chemoreceptor superfamily. Heteromeric odorant receptor channel (TC 1.A.69) family.</text>
</comment>
<keyword evidence="8 10" id="KW-0675">Receptor</keyword>
<comment type="caution">
    <text evidence="10">Lacks conserved residue(s) required for the propagation of feature annotation.</text>
</comment>
<evidence type="ECO:0000256" key="3">
    <source>
        <dbReference type="ARBA" id="ARBA00022606"/>
    </source>
</evidence>
<evidence type="ECO:0000256" key="7">
    <source>
        <dbReference type="ARBA" id="ARBA00023136"/>
    </source>
</evidence>
<protein>
    <recommendedName>
        <fullName evidence="10">Odorant receptor</fullName>
    </recommendedName>
</protein>
<keyword evidence="6 10" id="KW-1133">Transmembrane helix</keyword>
<dbReference type="PANTHER" id="PTHR21137">
    <property type="entry name" value="ODORANT RECEPTOR"/>
    <property type="match status" value="1"/>
</dbReference>
<reference evidence="11 12" key="1">
    <citation type="journal article" date="2021" name="J. Hered.">
        <title>A chromosome-level genome assembly of the parasitoid wasp, Cotesia glomerata (Hymenoptera: Braconidae).</title>
        <authorList>
            <person name="Pinto B.J."/>
            <person name="Weis J.J."/>
            <person name="Gamble T."/>
            <person name="Ode P.J."/>
            <person name="Paul R."/>
            <person name="Zaspel J.M."/>
        </authorList>
    </citation>
    <scope>NUCLEOTIDE SEQUENCE [LARGE SCALE GENOMIC DNA]</scope>
    <source>
        <strain evidence="11">CgM1</strain>
    </source>
</reference>
<dbReference type="GO" id="GO:0007165">
    <property type="term" value="P:signal transduction"/>
    <property type="evidence" value="ECO:0007669"/>
    <property type="project" value="UniProtKB-KW"/>
</dbReference>
<evidence type="ECO:0000256" key="6">
    <source>
        <dbReference type="ARBA" id="ARBA00022989"/>
    </source>
</evidence>
<evidence type="ECO:0000256" key="8">
    <source>
        <dbReference type="ARBA" id="ARBA00023170"/>
    </source>
</evidence>
<name>A0AAV7ILV2_COTGL</name>
<comment type="caution">
    <text evidence="11">The sequence shown here is derived from an EMBL/GenBank/DDBJ whole genome shotgun (WGS) entry which is preliminary data.</text>
</comment>
<evidence type="ECO:0000256" key="10">
    <source>
        <dbReference type="RuleBase" id="RU351113"/>
    </source>
</evidence>
<sequence length="380" mass="43219">MEILRTSFLLLSIGGAWKPRGWRGVKAFLYYIYQYSIIFANHVFIISGVLDLQFKNIDTHVLIDNLTLLMAMVIGRQKIACFISKREDIKSIIDSFKKAPFKPISSEEEVIARRFDGIAKSIFVSYTGTILCAATLFSGSREGVMDPPYHLPYSGWFPYNYTNPKIYWATAGLQMYGIYSTAAVDLAFDPLMSAVFCHLCAQIHILKHRFGVMVTKLEDVSRLKDNMAAQECQLTAEWVEYHIDVITLIKFMNKIFSSIIFVQYTVSSVILCTLAFLMSHTKGLSMEFVGYSGFLTTKCFQVFLPCFCADMLTYELLNITSGIYGSNWFNLSNSLRKSVVIIMSKCHKPILITSSFFIVLNLESFTKIIKLAYTIYNVLP</sequence>
<organism evidence="11 12">
    <name type="scientific">Cotesia glomerata</name>
    <name type="common">Lepidopteran parasitic wasp</name>
    <name type="synonym">Apanteles glomeratus</name>
    <dbReference type="NCBI Taxonomy" id="32391"/>
    <lineage>
        <taxon>Eukaryota</taxon>
        <taxon>Metazoa</taxon>
        <taxon>Ecdysozoa</taxon>
        <taxon>Arthropoda</taxon>
        <taxon>Hexapoda</taxon>
        <taxon>Insecta</taxon>
        <taxon>Pterygota</taxon>
        <taxon>Neoptera</taxon>
        <taxon>Endopterygota</taxon>
        <taxon>Hymenoptera</taxon>
        <taxon>Apocrita</taxon>
        <taxon>Ichneumonoidea</taxon>
        <taxon>Braconidae</taxon>
        <taxon>Microgastrinae</taxon>
        <taxon>Cotesia</taxon>
    </lineage>
</organism>
<dbReference type="Pfam" id="PF02949">
    <property type="entry name" value="7tm_6"/>
    <property type="match status" value="1"/>
</dbReference>
<accession>A0AAV7ILV2</accession>
<evidence type="ECO:0000256" key="2">
    <source>
        <dbReference type="ARBA" id="ARBA00022475"/>
    </source>
</evidence>
<dbReference type="EMBL" id="JAHXZJ010001119">
    <property type="protein sequence ID" value="KAH0554548.1"/>
    <property type="molecule type" value="Genomic_DNA"/>
</dbReference>
<dbReference type="InterPro" id="IPR004117">
    <property type="entry name" value="7tm6_olfct_rcpt"/>
</dbReference>
<keyword evidence="7 10" id="KW-0472">Membrane</keyword>
<proteinExistence type="inferred from homology"/>